<dbReference type="Pfam" id="PF22479">
    <property type="entry name" value="Pam3_gp18"/>
    <property type="match status" value="1"/>
</dbReference>
<proteinExistence type="predicted"/>
<evidence type="ECO:0000313" key="3">
    <source>
        <dbReference type="Proteomes" id="UP000595278"/>
    </source>
</evidence>
<keyword evidence="3" id="KW-1185">Reference proteome</keyword>
<organism evidence="2 3">
    <name type="scientific">Entomomonas asaccharolytica</name>
    <dbReference type="NCBI Taxonomy" id="2785331"/>
    <lineage>
        <taxon>Bacteria</taxon>
        <taxon>Pseudomonadati</taxon>
        <taxon>Pseudomonadota</taxon>
        <taxon>Gammaproteobacteria</taxon>
        <taxon>Pseudomonadales</taxon>
        <taxon>Pseudomonadaceae</taxon>
        <taxon>Entomomonas</taxon>
    </lineage>
</organism>
<dbReference type="KEGG" id="eaz:JHT90_06800"/>
<evidence type="ECO:0000313" key="2">
    <source>
        <dbReference type="EMBL" id="QQP86948.1"/>
    </source>
</evidence>
<name>A0A974NI32_9GAMM</name>
<dbReference type="RefSeq" id="WP_201095460.1">
    <property type="nucleotide sequence ID" value="NZ_CP067393.1"/>
</dbReference>
<accession>A0A974NI32</accession>
<dbReference type="Proteomes" id="UP000595278">
    <property type="component" value="Chromosome"/>
</dbReference>
<feature type="domain" description="Cyanophage baseplate Pam3 plug gp18" evidence="1">
    <location>
        <begin position="1"/>
        <end position="99"/>
    </location>
</feature>
<reference evidence="2 3" key="1">
    <citation type="submission" date="2021-01" db="EMBL/GenBank/DDBJ databases">
        <title>Entomomonas sp. F2A isolated from a house cricket (Acheta domesticus).</title>
        <authorList>
            <person name="Spergser J."/>
            <person name="Busse H.-J."/>
        </authorList>
    </citation>
    <scope>NUCLEOTIDE SEQUENCE [LARGE SCALE GENOMIC DNA]</scope>
    <source>
        <strain evidence="2 3">F2A</strain>
    </source>
</reference>
<gene>
    <name evidence="2" type="ORF">JHT90_06800</name>
</gene>
<dbReference type="EMBL" id="CP067393">
    <property type="protein sequence ID" value="QQP86948.1"/>
    <property type="molecule type" value="Genomic_DNA"/>
</dbReference>
<dbReference type="AlphaFoldDB" id="A0A974NI32"/>
<protein>
    <recommendedName>
        <fullName evidence="1">Cyanophage baseplate Pam3 plug gp18 domain-containing protein</fullName>
    </recommendedName>
</protein>
<sequence length="111" mass="12772">MRQIPVGTESPQEITINYNNERLTLTFTFSPVGKLWVFDLYNEITQQFIAQGLSLVVGIPILYRSPTDYYLWVEDESSNDVDPFSIDCLGNRCKLFIGDKQEIYEAIQQAV</sequence>
<evidence type="ECO:0000259" key="1">
    <source>
        <dbReference type="Pfam" id="PF22479"/>
    </source>
</evidence>
<dbReference type="InterPro" id="IPR054252">
    <property type="entry name" value="Pam3_gp18"/>
</dbReference>